<sequence length="162" mass="18453">MIEQQTWSRCAHEDQTHVDDDLNPTANTPVATSTKSRERPTPASPGRVRPVEEPAPTRRARPSHRAGHKRPTDAPSGHRGRAREGTRGGDRDPLTLEPGLQRRGRRPPRPEAGARDRDRWRNGPEDRRDRRRGGGSWAGRPLRVALRSGERWPDLDPDDWRR</sequence>
<dbReference type="Proteomes" id="UP000275267">
    <property type="component" value="Unassembled WGS sequence"/>
</dbReference>
<feature type="region of interest" description="Disordered" evidence="1">
    <location>
        <begin position="1"/>
        <end position="162"/>
    </location>
</feature>
<feature type="compositionally biased region" description="Polar residues" evidence="1">
    <location>
        <begin position="24"/>
        <end position="34"/>
    </location>
</feature>
<feature type="compositionally biased region" description="Basic and acidic residues" evidence="1">
    <location>
        <begin position="10"/>
        <end position="20"/>
    </location>
</feature>
<keyword evidence="3" id="KW-1185">Reference proteome</keyword>
<comment type="caution">
    <text evidence="2">The sequence shown here is derived from an EMBL/GenBank/DDBJ whole genome shotgun (WGS) entry which is preliminary data.</text>
</comment>
<reference evidence="3" key="1">
    <citation type="journal article" date="2019" name="Nat. Commun.">
        <title>The genome of broomcorn millet.</title>
        <authorList>
            <person name="Zou C."/>
            <person name="Miki D."/>
            <person name="Li D."/>
            <person name="Tang Q."/>
            <person name="Xiao L."/>
            <person name="Rajput S."/>
            <person name="Deng P."/>
            <person name="Jia W."/>
            <person name="Huang R."/>
            <person name="Zhang M."/>
            <person name="Sun Y."/>
            <person name="Hu J."/>
            <person name="Fu X."/>
            <person name="Schnable P.S."/>
            <person name="Li F."/>
            <person name="Zhang H."/>
            <person name="Feng B."/>
            <person name="Zhu X."/>
            <person name="Liu R."/>
            <person name="Schnable J.C."/>
            <person name="Zhu J.-K."/>
            <person name="Zhang H."/>
        </authorList>
    </citation>
    <scope>NUCLEOTIDE SEQUENCE [LARGE SCALE GENOMIC DNA]</scope>
</reference>
<name>A0A3L6R3Z6_PANMI</name>
<dbReference type="AlphaFoldDB" id="A0A3L6R3Z6"/>
<feature type="compositionally biased region" description="Basic and acidic residues" evidence="1">
    <location>
        <begin position="148"/>
        <end position="162"/>
    </location>
</feature>
<feature type="compositionally biased region" description="Basic residues" evidence="1">
    <location>
        <begin position="58"/>
        <end position="69"/>
    </location>
</feature>
<evidence type="ECO:0000256" key="1">
    <source>
        <dbReference type="SAM" id="MobiDB-lite"/>
    </source>
</evidence>
<feature type="compositionally biased region" description="Basic and acidic residues" evidence="1">
    <location>
        <begin position="108"/>
        <end position="128"/>
    </location>
</feature>
<organism evidence="2 3">
    <name type="scientific">Panicum miliaceum</name>
    <name type="common">Proso millet</name>
    <name type="synonym">Broomcorn millet</name>
    <dbReference type="NCBI Taxonomy" id="4540"/>
    <lineage>
        <taxon>Eukaryota</taxon>
        <taxon>Viridiplantae</taxon>
        <taxon>Streptophyta</taxon>
        <taxon>Embryophyta</taxon>
        <taxon>Tracheophyta</taxon>
        <taxon>Spermatophyta</taxon>
        <taxon>Magnoliopsida</taxon>
        <taxon>Liliopsida</taxon>
        <taxon>Poales</taxon>
        <taxon>Poaceae</taxon>
        <taxon>PACMAD clade</taxon>
        <taxon>Panicoideae</taxon>
        <taxon>Panicodae</taxon>
        <taxon>Paniceae</taxon>
        <taxon>Panicinae</taxon>
        <taxon>Panicum</taxon>
        <taxon>Panicum sect. Panicum</taxon>
    </lineage>
</organism>
<proteinExistence type="predicted"/>
<evidence type="ECO:0000313" key="3">
    <source>
        <dbReference type="Proteomes" id="UP000275267"/>
    </source>
</evidence>
<dbReference type="EMBL" id="PQIB02000010">
    <property type="protein sequence ID" value="RLM93850.1"/>
    <property type="molecule type" value="Genomic_DNA"/>
</dbReference>
<gene>
    <name evidence="2" type="ORF">C2845_PM08G20860</name>
</gene>
<evidence type="ECO:0000313" key="2">
    <source>
        <dbReference type="EMBL" id="RLM93850.1"/>
    </source>
</evidence>
<accession>A0A3L6R3Z6</accession>
<feature type="compositionally biased region" description="Basic and acidic residues" evidence="1">
    <location>
        <begin position="82"/>
        <end position="94"/>
    </location>
</feature>
<protein>
    <submittedName>
        <fullName evidence="2">Uncharacterized protein</fullName>
    </submittedName>
</protein>